<dbReference type="EMBL" id="JACSPU010000001">
    <property type="protein sequence ID" value="MBD8013366.1"/>
    <property type="molecule type" value="Genomic_DNA"/>
</dbReference>
<reference evidence="3 4" key="1">
    <citation type="submission" date="2020-08" db="EMBL/GenBank/DDBJ databases">
        <title>A Genomic Blueprint of the Chicken Gut Microbiome.</title>
        <authorList>
            <person name="Gilroy R."/>
            <person name="Ravi A."/>
            <person name="Getino M."/>
            <person name="Pursley I."/>
            <person name="Horton D.L."/>
            <person name="Alikhan N.-F."/>
            <person name="Baker D."/>
            <person name="Gharbi K."/>
            <person name="Hall N."/>
            <person name="Watson M."/>
            <person name="Adriaenssens E.M."/>
            <person name="Foster-Nyarko E."/>
            <person name="Jarju S."/>
            <person name="Secka A."/>
            <person name="Antonio M."/>
            <person name="Oren A."/>
            <person name="Chaudhuri R."/>
            <person name="La Ragione R.M."/>
            <person name="Hildebrand F."/>
            <person name="Pallen M.J."/>
        </authorList>
    </citation>
    <scope>NUCLEOTIDE SEQUENCE [LARGE SCALE GENOMIC DNA]</scope>
    <source>
        <strain evidence="3 4">Sa1BUA13</strain>
    </source>
</reference>
<organism evidence="3 4">
    <name type="scientific">Planococcus wigleyi</name>
    <dbReference type="NCBI Taxonomy" id="2762216"/>
    <lineage>
        <taxon>Bacteria</taxon>
        <taxon>Bacillati</taxon>
        <taxon>Bacillota</taxon>
        <taxon>Bacilli</taxon>
        <taxon>Bacillales</taxon>
        <taxon>Caryophanaceae</taxon>
        <taxon>Planococcus</taxon>
    </lineage>
</organism>
<dbReference type="PANTHER" id="PTHR22916">
    <property type="entry name" value="GLYCOSYLTRANSFERASE"/>
    <property type="match status" value="1"/>
</dbReference>
<dbReference type="PANTHER" id="PTHR22916:SF3">
    <property type="entry name" value="UDP-GLCNAC:BETAGAL BETA-1,3-N-ACETYLGLUCOSAMINYLTRANSFERASE-LIKE PROTEIN 1"/>
    <property type="match status" value="1"/>
</dbReference>
<dbReference type="Pfam" id="PF00535">
    <property type="entry name" value="Glycos_transf_2"/>
    <property type="match status" value="1"/>
</dbReference>
<sequence>MEKDYPLVSVIIPTYNRPITLKRTIESVLKQTYKNIEIIVVDDNDPNWKSRLETQDIMFKFQEHQNISYVQHTSNKNGSAARNTGFKCSKGEYIMFLDDDDEFLPEKVYAQLTHMEKLDSSWGVSYTNYIRKRNNNIVVYGAEYREGNMLKDELMRNFFIHAGSNLMIRRSVVQDVNGFDESFSRNQDIEFLSRILMKYKIAHVNVIGLVVHVHDNSAVKEQFEDITKKYIDKFLPFINKLTPADKKDFYTMINLQLFRNYITTAGKRSKAWKQILNNDVSIFLVLKYAGHLINRRLRKKAYGFNL</sequence>
<evidence type="ECO:0000256" key="1">
    <source>
        <dbReference type="ARBA" id="ARBA00006739"/>
    </source>
</evidence>
<dbReference type="CDD" id="cd00761">
    <property type="entry name" value="Glyco_tranf_GTA_type"/>
    <property type="match status" value="1"/>
</dbReference>
<protein>
    <submittedName>
        <fullName evidence="3">Glycosyltransferase family 2 protein</fullName>
    </submittedName>
</protein>
<dbReference type="Gene3D" id="3.90.550.10">
    <property type="entry name" value="Spore Coat Polysaccharide Biosynthesis Protein SpsA, Chain A"/>
    <property type="match status" value="1"/>
</dbReference>
<dbReference type="InterPro" id="IPR029044">
    <property type="entry name" value="Nucleotide-diphossugar_trans"/>
</dbReference>
<evidence type="ECO:0000313" key="4">
    <source>
        <dbReference type="Proteomes" id="UP000658980"/>
    </source>
</evidence>
<comment type="caution">
    <text evidence="3">The sequence shown here is derived from an EMBL/GenBank/DDBJ whole genome shotgun (WGS) entry which is preliminary data.</text>
</comment>
<dbReference type="Proteomes" id="UP000658980">
    <property type="component" value="Unassembled WGS sequence"/>
</dbReference>
<dbReference type="SUPFAM" id="SSF53448">
    <property type="entry name" value="Nucleotide-diphospho-sugar transferases"/>
    <property type="match status" value="1"/>
</dbReference>
<gene>
    <name evidence="3" type="ORF">H9630_00935</name>
</gene>
<evidence type="ECO:0000259" key="2">
    <source>
        <dbReference type="Pfam" id="PF00535"/>
    </source>
</evidence>
<dbReference type="RefSeq" id="WP_191713619.1">
    <property type="nucleotide sequence ID" value="NZ_JACSPU010000001.1"/>
</dbReference>
<feature type="domain" description="Glycosyltransferase 2-like" evidence="2">
    <location>
        <begin position="9"/>
        <end position="175"/>
    </location>
</feature>
<name>A0ABR8W8M5_9BACL</name>
<dbReference type="InterPro" id="IPR001173">
    <property type="entry name" value="Glyco_trans_2-like"/>
</dbReference>
<accession>A0ABR8W8M5</accession>
<keyword evidence="4" id="KW-1185">Reference proteome</keyword>
<comment type="similarity">
    <text evidence="1">Belongs to the glycosyltransferase 2 family.</text>
</comment>
<evidence type="ECO:0000313" key="3">
    <source>
        <dbReference type="EMBL" id="MBD8013366.1"/>
    </source>
</evidence>
<proteinExistence type="inferred from homology"/>